<accession>A0A9W5AY31</accession>
<protein>
    <submittedName>
        <fullName evidence="1">Wall-associated protein</fullName>
    </submittedName>
</protein>
<dbReference type="EMBL" id="FBVY01000003">
    <property type="protein sequence ID" value="CUW86636.1"/>
    <property type="molecule type" value="Genomic_DNA"/>
</dbReference>
<name>A0A9W5AY31_9HYPH</name>
<proteinExistence type="predicted"/>
<dbReference type="PANTHER" id="PTHR32305:SF15">
    <property type="entry name" value="PROTEIN RHSA-RELATED"/>
    <property type="match status" value="1"/>
</dbReference>
<comment type="caution">
    <text evidence="1">The sequence shown here is derived from an EMBL/GenBank/DDBJ whole genome shotgun (WGS) entry which is preliminary data.</text>
</comment>
<evidence type="ECO:0000313" key="1">
    <source>
        <dbReference type="EMBL" id="CUW86636.1"/>
    </source>
</evidence>
<dbReference type="Gene3D" id="2.180.10.10">
    <property type="entry name" value="RHS repeat-associated core"/>
    <property type="match status" value="1"/>
</dbReference>
<sequence>MLCDVVIRNLIGTPIATQAFLVGLAGRECEPETGLSHYRSRAYDPSTGRFLQEDPIWFEAGDLNVYRYVWNSPANWTDLSGMSAASERVGLGAIAIGVQQGLTINRSVQVAVWVRRWSGTRYVLQQVGKEVTLQNKGLGCVIGLKLASIGATIEITL</sequence>
<dbReference type="InterPro" id="IPR050708">
    <property type="entry name" value="T6SS_VgrG/RHS"/>
</dbReference>
<keyword evidence="2" id="KW-1185">Reference proteome</keyword>
<gene>
    <name evidence="1" type="ORF">AGR2A_Cc110134</name>
</gene>
<dbReference type="AlphaFoldDB" id="A0A9W5AY31"/>
<dbReference type="PANTHER" id="PTHR32305">
    <property type="match status" value="1"/>
</dbReference>
<evidence type="ECO:0000313" key="2">
    <source>
        <dbReference type="Proteomes" id="UP000191933"/>
    </source>
</evidence>
<dbReference type="NCBIfam" id="TIGR03696">
    <property type="entry name" value="Rhs_assc_core"/>
    <property type="match status" value="1"/>
</dbReference>
<organism evidence="1 2">
    <name type="scientific">Agrobacterium genomosp. 2 str. CFBP 5494</name>
    <dbReference type="NCBI Taxonomy" id="1183436"/>
    <lineage>
        <taxon>Bacteria</taxon>
        <taxon>Pseudomonadati</taxon>
        <taxon>Pseudomonadota</taxon>
        <taxon>Alphaproteobacteria</taxon>
        <taxon>Hyphomicrobiales</taxon>
        <taxon>Rhizobiaceae</taxon>
        <taxon>Rhizobium/Agrobacterium group</taxon>
        <taxon>Agrobacterium</taxon>
        <taxon>Agrobacterium tumefaciens complex</taxon>
    </lineage>
</organism>
<dbReference type="InterPro" id="IPR022385">
    <property type="entry name" value="Rhs_assc_core"/>
</dbReference>
<reference evidence="1 2" key="1">
    <citation type="submission" date="2016-01" db="EMBL/GenBank/DDBJ databases">
        <authorList>
            <person name="Regsiter A."/>
            <person name="william w."/>
        </authorList>
    </citation>
    <scope>NUCLEOTIDE SEQUENCE [LARGE SCALE GENOMIC DNA]</scope>
    <source>
        <strain evidence="1 2">CFBP 5494</strain>
    </source>
</reference>
<dbReference type="RefSeq" id="WP_072494343.1">
    <property type="nucleotide sequence ID" value="NZ_LT009718.1"/>
</dbReference>
<dbReference type="Proteomes" id="UP000191933">
    <property type="component" value="Unassembled WGS sequence"/>
</dbReference>